<dbReference type="Proteomes" id="UP000765509">
    <property type="component" value="Unassembled WGS sequence"/>
</dbReference>
<evidence type="ECO:0000313" key="1">
    <source>
        <dbReference type="EMBL" id="MBW0491133.1"/>
    </source>
</evidence>
<sequence length="163" mass="18164">MSTPCYSSMCICMCHHCSTQTHSSSKGYRQGVALKSFQYKQHIKKLKSAIEPNSLPNIPTSSSGSECPQIILDQISPAYYSQLTQSTFSTPLGLNSTAQKSYRSSQNLLPKDLGMIISAILSLRYNIPHRASCIFNPSLNVLIKLRWSPHSCIPYTSRSQYPI</sequence>
<comment type="caution">
    <text evidence="1">The sequence shown here is derived from an EMBL/GenBank/DDBJ whole genome shotgun (WGS) entry which is preliminary data.</text>
</comment>
<dbReference type="AlphaFoldDB" id="A0A9Q3CWA7"/>
<protein>
    <submittedName>
        <fullName evidence="1">Uncharacterized protein</fullName>
    </submittedName>
</protein>
<evidence type="ECO:0000313" key="2">
    <source>
        <dbReference type="Proteomes" id="UP000765509"/>
    </source>
</evidence>
<accession>A0A9Q3CWA7</accession>
<gene>
    <name evidence="1" type="ORF">O181_030848</name>
</gene>
<reference evidence="1" key="1">
    <citation type="submission" date="2021-03" db="EMBL/GenBank/DDBJ databases">
        <title>Draft genome sequence of rust myrtle Austropuccinia psidii MF-1, a brazilian biotype.</title>
        <authorList>
            <person name="Quecine M.C."/>
            <person name="Pachon D.M.R."/>
            <person name="Bonatelli M.L."/>
            <person name="Correr F.H."/>
            <person name="Franceschini L.M."/>
            <person name="Leite T.F."/>
            <person name="Margarido G.R.A."/>
            <person name="Almeida C.A."/>
            <person name="Ferrarezi J.A."/>
            <person name="Labate C.A."/>
        </authorList>
    </citation>
    <scope>NUCLEOTIDE SEQUENCE</scope>
    <source>
        <strain evidence="1">MF-1</strain>
    </source>
</reference>
<proteinExistence type="predicted"/>
<organism evidence="1 2">
    <name type="scientific">Austropuccinia psidii MF-1</name>
    <dbReference type="NCBI Taxonomy" id="1389203"/>
    <lineage>
        <taxon>Eukaryota</taxon>
        <taxon>Fungi</taxon>
        <taxon>Dikarya</taxon>
        <taxon>Basidiomycota</taxon>
        <taxon>Pucciniomycotina</taxon>
        <taxon>Pucciniomycetes</taxon>
        <taxon>Pucciniales</taxon>
        <taxon>Sphaerophragmiaceae</taxon>
        <taxon>Austropuccinia</taxon>
    </lineage>
</organism>
<name>A0A9Q3CWA7_9BASI</name>
<keyword evidence="2" id="KW-1185">Reference proteome</keyword>
<dbReference type="EMBL" id="AVOT02010922">
    <property type="protein sequence ID" value="MBW0491133.1"/>
    <property type="molecule type" value="Genomic_DNA"/>
</dbReference>